<reference evidence="1 2" key="1">
    <citation type="journal article" date="2017" name="Int. J. Syst. Evol. Microbiol.">
        <title>Bacillus notoginsengisoli sp. nov., a novel bacterium isolated from the rhizosphere of Panax notoginseng.</title>
        <authorList>
            <person name="Zhang M.Y."/>
            <person name="Cheng J."/>
            <person name="Cai Y."/>
            <person name="Zhang T.Y."/>
            <person name="Wu Y.Y."/>
            <person name="Manikprabhu D."/>
            <person name="Li W.J."/>
            <person name="Zhang Y.X."/>
        </authorList>
    </citation>
    <scope>NUCLEOTIDE SEQUENCE [LARGE SCALE GENOMIC DNA]</scope>
    <source>
        <strain evidence="1 2">JCM 30743</strain>
    </source>
</reference>
<organism evidence="1 2">
    <name type="scientific">Neobacillus notoginsengisoli</name>
    <dbReference type="NCBI Taxonomy" id="1578198"/>
    <lineage>
        <taxon>Bacteria</taxon>
        <taxon>Bacillati</taxon>
        <taxon>Bacillota</taxon>
        <taxon>Bacilli</taxon>
        <taxon>Bacillales</taxon>
        <taxon>Bacillaceae</taxon>
        <taxon>Neobacillus</taxon>
    </lineage>
</organism>
<evidence type="ECO:0000313" key="1">
    <source>
        <dbReference type="EMBL" id="RHW38969.1"/>
    </source>
</evidence>
<gene>
    <name evidence="1" type="ORF">D1B31_13445</name>
</gene>
<keyword evidence="2" id="KW-1185">Reference proteome</keyword>
<comment type="caution">
    <text evidence="1">The sequence shown here is derived from an EMBL/GenBank/DDBJ whole genome shotgun (WGS) entry which is preliminary data.</text>
</comment>
<protein>
    <submittedName>
        <fullName evidence="1">Uncharacterized protein</fullName>
    </submittedName>
</protein>
<proteinExistence type="predicted"/>
<dbReference type="Proteomes" id="UP000284416">
    <property type="component" value="Unassembled WGS sequence"/>
</dbReference>
<name>A0A417YSK6_9BACI</name>
<evidence type="ECO:0000313" key="2">
    <source>
        <dbReference type="Proteomes" id="UP000284416"/>
    </source>
</evidence>
<dbReference type="EMBL" id="QWEG01000008">
    <property type="protein sequence ID" value="RHW38969.1"/>
    <property type="molecule type" value="Genomic_DNA"/>
</dbReference>
<sequence length="89" mass="9500">MTDVAAGGRNDSRFPVEGRKDEIKQAPAGWNAGGCLFLILFLVQFGGGTGEYSLFTGQFGGFIGQIWKFTGQFSLPIGQIPTLIGQSLN</sequence>
<accession>A0A417YSK6</accession>
<dbReference type="AlphaFoldDB" id="A0A417YSK6"/>